<protein>
    <submittedName>
        <fullName evidence="11">Integrin alpha N-terminal domain-containing protein</fullName>
    </submittedName>
</protein>
<comment type="similarity">
    <text evidence="2">Belongs to the TIP family.</text>
</comment>
<keyword evidence="4 9" id="KW-0732">Signal</keyword>
<evidence type="ECO:0000256" key="7">
    <source>
        <dbReference type="ARBA" id="ARBA00023180"/>
    </source>
</evidence>
<keyword evidence="3 8" id="KW-0812">Transmembrane</keyword>
<organism evidence="11">
    <name type="scientific">Mucor ambiguus</name>
    <dbReference type="NCBI Taxonomy" id="91626"/>
    <lineage>
        <taxon>Eukaryota</taxon>
        <taxon>Fungi</taxon>
        <taxon>Fungi incertae sedis</taxon>
        <taxon>Mucoromycota</taxon>
        <taxon>Mucoromycotina</taxon>
        <taxon>Mucoromycetes</taxon>
        <taxon>Mucorales</taxon>
        <taxon>Mucorineae</taxon>
        <taxon>Mucoraceae</taxon>
        <taxon>Mucor</taxon>
    </lineage>
</organism>
<gene>
    <name evidence="11" type="ORF">MAM1_0059d03720</name>
</gene>
<evidence type="ECO:0000256" key="9">
    <source>
        <dbReference type="SAM" id="SignalP"/>
    </source>
</evidence>
<sequence>MKLSTLPWLIAGMLPSAALAQTFQYGSRFPKNKLYSLEPDTIGLDSIDGTIAAFGDFNGDKFTDLFVLSSDQTSVSIYLWNHEGFTFRGLTKSKTIQPGFIITNVVPGDYNYDGKLDVLLMGEQNPDKNPTNEIKMQIYLGNGNDTFGMIRHRQQYAEYELTRSLFTELETMKLPSAHHALPIVLDVNGDMKTDILGYSFETKQLSLWMNEALSESNDTSTLFNVTSASPIFDKSLTDRCTWANPHSNAFVDLDGDCLADLVFVCSKSSGLKSIQIWTNRRDEGFALSHEADLPSGAGPLSFADIDGDGSIDIVFPVCQNKVCSIHVVYNQQMGLCSKSQETSTTCRSARHLCSADPNFTFDFTRPNTQHYVVFDIDTYLDDNEFIMTEDSNFRGQLPVPVHTGDYNLDGYPDLLVTTNQRVLLLESILCDSTLCSSSAQSASRRTFSIVTTGADILNKMSNPTQAAFFDIDEDGSLDILVLQNLQKNSDAKRTPNFVINNFFNDAFFLKGLVSNGVADLEAYGVSYPGASLKFTVLDTAGVKRSHQISQLAQSGYMALQTPYCLFGLGRTNNYVEEMFAGVSRHQEKNYFFYEGVIPNSQLVFLPYQPEHVQDSSSWKVELYIKPADYVPWVLAVLVGASILLAVVVVVLRTLEKKEDEMERRKALHIINFDAL</sequence>
<reference evidence="11" key="1">
    <citation type="submission" date="2014-09" db="EMBL/GenBank/DDBJ databases">
        <title>Draft genome sequence of an oleaginous Mucoromycotina fungus Mucor ambiguus NBRC6742.</title>
        <authorList>
            <person name="Takeda I."/>
            <person name="Yamane N."/>
            <person name="Morita T."/>
            <person name="Tamano K."/>
            <person name="Machida M."/>
            <person name="Baker S."/>
            <person name="Koike H."/>
        </authorList>
    </citation>
    <scope>NUCLEOTIDE SEQUENCE</scope>
    <source>
        <strain evidence="11">NBRC 6742</strain>
    </source>
</reference>
<dbReference type="Pfam" id="PF13517">
    <property type="entry name" value="FG-GAP_3"/>
    <property type="match status" value="2"/>
</dbReference>
<name>A0A0C9LU20_9FUNG</name>
<feature type="domain" description="T-cell immunomodulatory protein TIP C2" evidence="10">
    <location>
        <begin position="523"/>
        <end position="623"/>
    </location>
</feature>
<keyword evidence="6 8" id="KW-0472">Membrane</keyword>
<dbReference type="Proteomes" id="UP000053815">
    <property type="component" value="Unassembled WGS sequence"/>
</dbReference>
<evidence type="ECO:0000256" key="6">
    <source>
        <dbReference type="ARBA" id="ARBA00023136"/>
    </source>
</evidence>
<dbReference type="InterPro" id="IPR057089">
    <property type="entry name" value="C2_TIP"/>
</dbReference>
<keyword evidence="5 8" id="KW-1133">Transmembrane helix</keyword>
<dbReference type="EMBL" id="DF836348">
    <property type="protein sequence ID" value="GAN04260.1"/>
    <property type="molecule type" value="Genomic_DNA"/>
</dbReference>
<evidence type="ECO:0000313" key="11">
    <source>
        <dbReference type="EMBL" id="GAN04260.1"/>
    </source>
</evidence>
<dbReference type="Gene3D" id="2.130.10.130">
    <property type="entry name" value="Integrin alpha, N-terminal"/>
    <property type="match status" value="2"/>
</dbReference>
<evidence type="ECO:0000256" key="4">
    <source>
        <dbReference type="ARBA" id="ARBA00022729"/>
    </source>
</evidence>
<dbReference type="AlphaFoldDB" id="A0A0C9LU20"/>
<dbReference type="GO" id="GO:0005886">
    <property type="term" value="C:plasma membrane"/>
    <property type="evidence" value="ECO:0007669"/>
    <property type="project" value="TreeGrafter"/>
</dbReference>
<dbReference type="InterPro" id="IPR013517">
    <property type="entry name" value="FG-GAP"/>
</dbReference>
<evidence type="ECO:0000256" key="1">
    <source>
        <dbReference type="ARBA" id="ARBA00004479"/>
    </source>
</evidence>
<dbReference type="SUPFAM" id="SSF69318">
    <property type="entry name" value="Integrin alpha N-terminal domain"/>
    <property type="match status" value="1"/>
</dbReference>
<keyword evidence="11" id="KW-0401">Integrin</keyword>
<evidence type="ECO:0000256" key="5">
    <source>
        <dbReference type="ARBA" id="ARBA00022989"/>
    </source>
</evidence>
<feature type="transmembrane region" description="Helical" evidence="8">
    <location>
        <begin position="629"/>
        <end position="654"/>
    </location>
</feature>
<comment type="subcellular location">
    <subcellularLocation>
        <location evidence="1">Membrane</location>
        <topology evidence="1">Single-pass type I membrane protein</topology>
    </subcellularLocation>
</comment>
<dbReference type="OrthoDB" id="10022113at2759"/>
<dbReference type="GO" id="GO:0007229">
    <property type="term" value="P:integrin-mediated signaling pathway"/>
    <property type="evidence" value="ECO:0007669"/>
    <property type="project" value="UniProtKB-KW"/>
</dbReference>
<keyword evidence="7" id="KW-0325">Glycoprotein</keyword>
<dbReference type="PANTHER" id="PTHR13412:SF0">
    <property type="entry name" value="T-CELL IMMUNOMODULATORY PROTEIN"/>
    <property type="match status" value="1"/>
</dbReference>
<dbReference type="InterPro" id="IPR028994">
    <property type="entry name" value="Integrin_alpha_N"/>
</dbReference>
<feature type="chain" id="PRO_5002199314" evidence="9">
    <location>
        <begin position="21"/>
        <end position="675"/>
    </location>
</feature>
<evidence type="ECO:0000259" key="10">
    <source>
        <dbReference type="Pfam" id="PF23122"/>
    </source>
</evidence>
<accession>A0A0C9LU20</accession>
<evidence type="ECO:0000256" key="3">
    <source>
        <dbReference type="ARBA" id="ARBA00022692"/>
    </source>
</evidence>
<evidence type="ECO:0000256" key="8">
    <source>
        <dbReference type="SAM" id="Phobius"/>
    </source>
</evidence>
<evidence type="ECO:0000313" key="12">
    <source>
        <dbReference type="Proteomes" id="UP000053815"/>
    </source>
</evidence>
<dbReference type="Pfam" id="PF23122">
    <property type="entry name" value="C2_ITFG1"/>
    <property type="match status" value="1"/>
</dbReference>
<proteinExistence type="inferred from homology"/>
<keyword evidence="12" id="KW-1185">Reference proteome</keyword>
<dbReference type="PANTHER" id="PTHR13412">
    <property type="entry name" value="T-CELL IMMUNOMODULATORY PROTEIN HOMOLOG"/>
    <property type="match status" value="1"/>
</dbReference>
<evidence type="ECO:0000256" key="2">
    <source>
        <dbReference type="ARBA" id="ARBA00006496"/>
    </source>
</evidence>
<feature type="signal peptide" evidence="9">
    <location>
        <begin position="1"/>
        <end position="20"/>
    </location>
</feature>
<dbReference type="InterPro" id="IPR024881">
    <property type="entry name" value="Tip"/>
</dbReference>